<keyword evidence="6 14" id="KW-0949">S-adenosyl-L-methionine</keyword>
<dbReference type="AlphaFoldDB" id="A0A0L0D7R6"/>
<comment type="pathway">
    <text evidence="2">Lipid metabolism.</text>
</comment>
<keyword evidence="3 14" id="KW-0444">Lipid biosynthesis</keyword>
<dbReference type="GO" id="GO:0004608">
    <property type="term" value="F:phosphatidylethanolamine N-methyltransferase activity"/>
    <property type="evidence" value="ECO:0007669"/>
    <property type="project" value="UniProtKB-UniRule"/>
</dbReference>
<keyword evidence="12 14" id="KW-0594">Phospholipid biosynthesis</keyword>
<dbReference type="OMA" id="PTFWNIA"/>
<evidence type="ECO:0000256" key="3">
    <source>
        <dbReference type="ARBA" id="ARBA00022516"/>
    </source>
</evidence>
<evidence type="ECO:0000256" key="4">
    <source>
        <dbReference type="ARBA" id="ARBA00022603"/>
    </source>
</evidence>
<dbReference type="OrthoDB" id="8300106at2759"/>
<name>A0A0L0D7R6_THETB</name>
<dbReference type="GO" id="GO:0006656">
    <property type="term" value="P:phosphatidylcholine biosynthetic process"/>
    <property type="evidence" value="ECO:0007669"/>
    <property type="project" value="UniProtKB-UniRule"/>
</dbReference>
<keyword evidence="17" id="KW-1185">Reference proteome</keyword>
<comment type="catalytic activity">
    <reaction evidence="14">
        <text>a 1,2-diacyl-sn-glycero-3-phospho-N,N-dimethylethanolamine + S-adenosyl-L-methionine = a 1,2-diacyl-sn-glycero-3-phosphocholine + S-adenosyl-L-homocysteine + H(+)</text>
        <dbReference type="Rhea" id="RHEA:32739"/>
        <dbReference type="ChEBI" id="CHEBI:15378"/>
        <dbReference type="ChEBI" id="CHEBI:57643"/>
        <dbReference type="ChEBI" id="CHEBI:57856"/>
        <dbReference type="ChEBI" id="CHEBI:59789"/>
        <dbReference type="ChEBI" id="CHEBI:64572"/>
    </reaction>
</comment>
<dbReference type="Gene3D" id="1.20.120.1630">
    <property type="match status" value="1"/>
</dbReference>
<evidence type="ECO:0000256" key="10">
    <source>
        <dbReference type="ARBA" id="ARBA00023098"/>
    </source>
</evidence>
<dbReference type="PROSITE" id="PS51599">
    <property type="entry name" value="SAM_PEMT_PEM2"/>
    <property type="match status" value="1"/>
</dbReference>
<dbReference type="EC" id="2.1.1.17" evidence="14"/>
<evidence type="ECO:0000256" key="11">
    <source>
        <dbReference type="ARBA" id="ARBA00023136"/>
    </source>
</evidence>
<dbReference type="Proteomes" id="UP000054408">
    <property type="component" value="Unassembled WGS sequence"/>
</dbReference>
<keyword evidence="11 14" id="KW-0472">Membrane</keyword>
<keyword evidence="4 14" id="KW-0489">Methyltransferase</keyword>
<dbReference type="Pfam" id="PF04191">
    <property type="entry name" value="PEMT"/>
    <property type="match status" value="1"/>
</dbReference>
<feature type="transmembrane region" description="Helical" evidence="15">
    <location>
        <begin position="12"/>
        <end position="31"/>
    </location>
</feature>
<evidence type="ECO:0000256" key="5">
    <source>
        <dbReference type="ARBA" id="ARBA00022679"/>
    </source>
</evidence>
<evidence type="ECO:0000313" key="17">
    <source>
        <dbReference type="Proteomes" id="UP000054408"/>
    </source>
</evidence>
<comment type="pathway">
    <text evidence="1 14">Phospholipid metabolism; phosphatidylcholine biosynthesis.</text>
</comment>
<reference evidence="16 17" key="1">
    <citation type="submission" date="2010-05" db="EMBL/GenBank/DDBJ databases">
        <title>The Genome Sequence of Thecamonas trahens ATCC 50062.</title>
        <authorList>
            <consortium name="The Broad Institute Genome Sequencing Platform"/>
            <person name="Russ C."/>
            <person name="Cuomo C."/>
            <person name="Shea T."/>
            <person name="Young S.K."/>
            <person name="Zeng Q."/>
            <person name="Koehrsen M."/>
            <person name="Haas B."/>
            <person name="Borodovsky M."/>
            <person name="Guigo R."/>
            <person name="Alvarado L."/>
            <person name="Berlin A."/>
            <person name="Bochicchio J."/>
            <person name="Borenstein D."/>
            <person name="Chapman S."/>
            <person name="Chen Z."/>
            <person name="Freedman E."/>
            <person name="Gellesch M."/>
            <person name="Goldberg J."/>
            <person name="Griggs A."/>
            <person name="Gujja S."/>
            <person name="Heilman E."/>
            <person name="Heiman D."/>
            <person name="Hepburn T."/>
            <person name="Howarth C."/>
            <person name="Jen D."/>
            <person name="Larson L."/>
            <person name="Mehta T."/>
            <person name="Park D."/>
            <person name="Pearson M."/>
            <person name="Roberts A."/>
            <person name="Saif S."/>
            <person name="Shenoy N."/>
            <person name="Sisk P."/>
            <person name="Stolte C."/>
            <person name="Sykes S."/>
            <person name="Thomson T."/>
            <person name="Walk T."/>
            <person name="White J."/>
            <person name="Yandava C."/>
            <person name="Burger G."/>
            <person name="Gray M.W."/>
            <person name="Holland P.W.H."/>
            <person name="King N."/>
            <person name="Lang F.B.F."/>
            <person name="Roger A.J."/>
            <person name="Ruiz-Trillo I."/>
            <person name="Lander E."/>
            <person name="Nusbaum C."/>
        </authorList>
    </citation>
    <scope>NUCLEOTIDE SEQUENCE [LARGE SCALE GENOMIC DNA]</scope>
    <source>
        <strain evidence="16 17">ATCC 50062</strain>
    </source>
</reference>
<dbReference type="RefSeq" id="XP_013759686.1">
    <property type="nucleotide sequence ID" value="XM_013904232.1"/>
</dbReference>
<dbReference type="GO" id="GO:0031966">
    <property type="term" value="C:mitochondrial membrane"/>
    <property type="evidence" value="ECO:0007669"/>
    <property type="project" value="UniProtKB-SubCell"/>
</dbReference>
<dbReference type="PANTHER" id="PTHR15458:SF5">
    <property type="entry name" value="PHOSPHATIDYLETHANOLAMINE N-METHYLTRANSFERASE"/>
    <property type="match status" value="1"/>
</dbReference>
<evidence type="ECO:0000256" key="9">
    <source>
        <dbReference type="ARBA" id="ARBA00022989"/>
    </source>
</evidence>
<keyword evidence="5 14" id="KW-0808">Transferase</keyword>
<feature type="binding site" evidence="14">
    <location>
        <begin position="96"/>
        <end position="98"/>
    </location>
    <ligand>
        <name>S-adenosyl-L-methionine</name>
        <dbReference type="ChEBI" id="CHEBI:59789"/>
    </ligand>
</feature>
<evidence type="ECO:0000256" key="6">
    <source>
        <dbReference type="ARBA" id="ARBA00022691"/>
    </source>
</evidence>
<feature type="topological domain" description="Cytoplasmic" evidence="14">
    <location>
        <begin position="177"/>
        <end position="201"/>
    </location>
</feature>
<comment type="subcellular location">
    <subcellularLocation>
        <location evidence="14">Endoplasmic reticulum membrane</location>
        <topology evidence="14">Multi-pass membrane protein</topology>
    </subcellularLocation>
    <subcellularLocation>
        <location evidence="14">Mitochondrion membrane</location>
        <topology evidence="14">Multi-pass membrane protein</topology>
    </subcellularLocation>
</comment>
<dbReference type="EC" id="2.1.1.71" evidence="14"/>
<dbReference type="InterPro" id="IPR007318">
    <property type="entry name" value="Phopholipid_MeTrfase"/>
</dbReference>
<dbReference type="InterPro" id="IPR024960">
    <property type="entry name" value="PEMT/MFAP"/>
</dbReference>
<sequence length="201" mass="21930">MLDQYIAWDQPTLWIAVAGIAFPPTYWNIVSHYEYHNKFLTKALGGNYAACYFLAASIFVFSAIRDLLFDWAMADQPTVYELAPMALSLAGMACIAVGGILVLSSYYRLGITGTYLGDRMGIYLPARVESFPFSVMEHPMYTGATLCFLGQALRTGSPAGVFLTVVVAIVYAIAESIEGPFTAMIYAKRAEDAKAAQGKAE</sequence>
<dbReference type="GO" id="GO:0005789">
    <property type="term" value="C:endoplasmic reticulum membrane"/>
    <property type="evidence" value="ECO:0007669"/>
    <property type="project" value="UniProtKB-SubCell"/>
</dbReference>
<organism evidence="16 17">
    <name type="scientific">Thecamonas trahens ATCC 50062</name>
    <dbReference type="NCBI Taxonomy" id="461836"/>
    <lineage>
        <taxon>Eukaryota</taxon>
        <taxon>Apusozoa</taxon>
        <taxon>Apusomonadida</taxon>
        <taxon>Apusomonadidae</taxon>
        <taxon>Thecamonas</taxon>
    </lineage>
</organism>
<feature type="topological domain" description="Lumenal" evidence="14">
    <location>
        <begin position="1"/>
        <end position="10"/>
    </location>
</feature>
<dbReference type="PIRSF" id="PIRSF005444">
    <property type="entry name" value="PEMT"/>
    <property type="match status" value="1"/>
</dbReference>
<proteinExistence type="inferred from homology"/>
<evidence type="ECO:0000313" key="16">
    <source>
        <dbReference type="EMBL" id="KNC47348.1"/>
    </source>
</evidence>
<keyword evidence="9 14" id="KW-1133">Transmembrane helix</keyword>
<evidence type="ECO:0000256" key="12">
    <source>
        <dbReference type="ARBA" id="ARBA00023209"/>
    </source>
</evidence>
<evidence type="ECO:0000256" key="15">
    <source>
        <dbReference type="SAM" id="Phobius"/>
    </source>
</evidence>
<dbReference type="GO" id="GO:0032259">
    <property type="term" value="P:methylation"/>
    <property type="evidence" value="ECO:0007669"/>
    <property type="project" value="UniProtKB-KW"/>
</dbReference>
<dbReference type="EMBL" id="GL349446">
    <property type="protein sequence ID" value="KNC47348.1"/>
    <property type="molecule type" value="Genomic_DNA"/>
</dbReference>
<dbReference type="GeneID" id="25563355"/>
<keyword evidence="13 14" id="KW-1208">Phospholipid metabolism</keyword>
<dbReference type="PANTHER" id="PTHR15458">
    <property type="entry name" value="PHOSPHATIDYLETHANOLAMINE N-METHYLTRANSFERASE"/>
    <property type="match status" value="1"/>
</dbReference>
<feature type="topological domain" description="Lumenal" evidence="14">
    <location>
        <begin position="32"/>
        <end position="43"/>
    </location>
</feature>
<evidence type="ECO:0000256" key="13">
    <source>
        <dbReference type="ARBA" id="ARBA00023264"/>
    </source>
</evidence>
<accession>A0A0L0D7R6</accession>
<evidence type="ECO:0000256" key="8">
    <source>
        <dbReference type="ARBA" id="ARBA00022824"/>
    </source>
</evidence>
<feature type="transmembrane region" description="Helical" evidence="15">
    <location>
        <begin position="84"/>
        <end position="107"/>
    </location>
</feature>
<keyword evidence="8 14" id="KW-0256">Endoplasmic reticulum</keyword>
<dbReference type="HAMAP" id="MF_03216">
    <property type="entry name" value="PLMT"/>
    <property type="match status" value="1"/>
</dbReference>
<feature type="topological domain" description="Lumenal" evidence="14">
    <location>
        <begin position="113"/>
        <end position="155"/>
    </location>
</feature>
<evidence type="ECO:0000256" key="14">
    <source>
        <dbReference type="HAMAP-Rule" id="MF_03216"/>
    </source>
</evidence>
<comment type="function">
    <text evidence="14">Catalyzes the three sequential steps of the methylation pathway for the biosynthesis of phosphatidylcholine, a critical and essential component for membrane structure. Uses S-adenosylmethionine (S-adenosyl-L-methionine, SAM or AdoMet) as the methyl group donor for the methylation of phosphatidylethanolamine (1,2-diacyl-sn-glycero-3-phosphoethanolamine, PE) to phosphatidylmonomethylethanolamine (1,2-diacyl-sn-glycero-3-phospho-N-methylethanolamine, PMME), PMME to phosphatidyldimethylethanolamine (1,2-diacyl-sn-glycero-3-phospho-N,N-dimethylethanolamine, PDME), and PDME to phosphatidylcholine (1,2-diacyl-sn-glycero-3-phosphocholine, PC), producing S-adenosyl-L-homocysteine in each step.</text>
</comment>
<dbReference type="UniPathway" id="UPA00753"/>
<evidence type="ECO:0000256" key="2">
    <source>
        <dbReference type="ARBA" id="ARBA00005189"/>
    </source>
</evidence>
<keyword evidence="10 14" id="KW-0443">Lipid metabolism</keyword>
<comment type="catalytic activity">
    <reaction evidence="14">
        <text>a 1,2-diacyl-sn-glycero-3-phospho-N-methylethanolamine + S-adenosyl-L-methionine = a 1,2-diacyl-sn-glycero-3-phospho-N,N-dimethylethanolamine + S-adenosyl-L-homocysteine + H(+)</text>
        <dbReference type="Rhea" id="RHEA:32735"/>
        <dbReference type="ChEBI" id="CHEBI:15378"/>
        <dbReference type="ChEBI" id="CHEBI:57856"/>
        <dbReference type="ChEBI" id="CHEBI:59789"/>
        <dbReference type="ChEBI" id="CHEBI:64572"/>
        <dbReference type="ChEBI" id="CHEBI:64573"/>
        <dbReference type="EC" id="2.1.1.71"/>
    </reaction>
</comment>
<dbReference type="eggNOG" id="KOG4142">
    <property type="taxonomic scope" value="Eukaryota"/>
</dbReference>
<feature type="binding site" evidence="14">
    <location>
        <begin position="178"/>
        <end position="179"/>
    </location>
    <ligand>
        <name>S-adenosyl-L-methionine</name>
        <dbReference type="ChEBI" id="CHEBI:59789"/>
    </ligand>
</feature>
<dbReference type="GO" id="GO:0000773">
    <property type="term" value="F:phosphatidyl-N-methylethanolamine N-methyltransferase activity"/>
    <property type="evidence" value="ECO:0007669"/>
    <property type="project" value="UniProtKB-UniRule"/>
</dbReference>
<feature type="topological domain" description="Cytoplasmic" evidence="14">
    <location>
        <begin position="65"/>
        <end position="91"/>
    </location>
</feature>
<feature type="transmembrane region" description="Helical" evidence="15">
    <location>
        <begin position="43"/>
        <end position="64"/>
    </location>
</feature>
<keyword evidence="14" id="KW-0496">Mitochondrion</keyword>
<feature type="intramembrane region" description="Helical" evidence="14">
    <location>
        <begin position="11"/>
        <end position="31"/>
    </location>
</feature>
<evidence type="ECO:0000256" key="1">
    <source>
        <dbReference type="ARBA" id="ARBA00004969"/>
    </source>
</evidence>
<protein>
    <recommendedName>
        <fullName evidence="14">Phosphatidylethanolamine N-methyltransferase</fullName>
        <shortName evidence="14">PEAMT</shortName>
        <shortName evidence="14">PEMT</shortName>
        <ecNumber evidence="14">2.1.1.17</ecNumber>
        <ecNumber evidence="14">2.1.1.71</ecNumber>
    </recommendedName>
    <alternativeName>
        <fullName evidence="14">Phospholipid methyltransferase</fullName>
        <shortName evidence="14">PLMT</shortName>
    </alternativeName>
</protein>
<gene>
    <name evidence="16" type="ORF">AMSG_03782</name>
</gene>
<keyword evidence="7 14" id="KW-0812">Transmembrane</keyword>
<comment type="catalytic activity">
    <reaction evidence="14">
        <text>a 1,2-diacyl-sn-glycero-3-phosphoethanolamine + S-adenosyl-L-methionine = a 1,2-diacyl-sn-glycero-3-phospho-N-methylethanolamine + S-adenosyl-L-homocysteine + H(+)</text>
        <dbReference type="Rhea" id="RHEA:11164"/>
        <dbReference type="ChEBI" id="CHEBI:15378"/>
        <dbReference type="ChEBI" id="CHEBI:57856"/>
        <dbReference type="ChEBI" id="CHEBI:59789"/>
        <dbReference type="ChEBI" id="CHEBI:64573"/>
        <dbReference type="ChEBI" id="CHEBI:64612"/>
        <dbReference type="EC" id="2.1.1.17"/>
    </reaction>
</comment>
<evidence type="ECO:0000256" key="7">
    <source>
        <dbReference type="ARBA" id="ARBA00022692"/>
    </source>
</evidence>
<comment type="similarity">
    <text evidence="14">Belongs to the class VI-like SAM-binding methyltransferase superfamily. PEMT/PEM2 methyltransferase family.</text>
</comment>
<dbReference type="STRING" id="461836.A0A0L0D7R6"/>